<name>A0A2S7JZP5_9PROT</name>
<dbReference type="AlphaFoldDB" id="A0A2S7JZP5"/>
<keyword evidence="2" id="KW-0472">Membrane</keyword>
<keyword evidence="4" id="KW-1185">Reference proteome</keyword>
<dbReference type="Pfam" id="PF04977">
    <property type="entry name" value="DivIC"/>
    <property type="match status" value="1"/>
</dbReference>
<keyword evidence="1" id="KW-0175">Coiled coil</keyword>
<comment type="caution">
    <text evidence="3">The sequence shown here is derived from an EMBL/GenBank/DDBJ whole genome shotgun (WGS) entry which is preliminary data.</text>
</comment>
<protein>
    <recommendedName>
        <fullName evidence="5">Septum formation initiator</fullName>
    </recommendedName>
</protein>
<keyword evidence="2" id="KW-0812">Transmembrane</keyword>
<evidence type="ECO:0000313" key="3">
    <source>
        <dbReference type="EMBL" id="PQA85712.1"/>
    </source>
</evidence>
<dbReference type="Proteomes" id="UP000239504">
    <property type="component" value="Unassembled WGS sequence"/>
</dbReference>
<evidence type="ECO:0000256" key="1">
    <source>
        <dbReference type="SAM" id="Coils"/>
    </source>
</evidence>
<accession>A0A2S7JZP5</accession>
<dbReference type="InterPro" id="IPR007060">
    <property type="entry name" value="FtsL/DivIC"/>
</dbReference>
<dbReference type="EMBL" id="PJCH01000017">
    <property type="protein sequence ID" value="PQA85712.1"/>
    <property type="molecule type" value="Genomic_DNA"/>
</dbReference>
<evidence type="ECO:0000256" key="2">
    <source>
        <dbReference type="SAM" id="Phobius"/>
    </source>
</evidence>
<organism evidence="3 4">
    <name type="scientific">Hyphococcus luteus</name>
    <dbReference type="NCBI Taxonomy" id="2058213"/>
    <lineage>
        <taxon>Bacteria</taxon>
        <taxon>Pseudomonadati</taxon>
        <taxon>Pseudomonadota</taxon>
        <taxon>Alphaproteobacteria</taxon>
        <taxon>Parvularculales</taxon>
        <taxon>Parvularculaceae</taxon>
        <taxon>Hyphococcus</taxon>
    </lineage>
</organism>
<evidence type="ECO:0000313" key="4">
    <source>
        <dbReference type="Proteomes" id="UP000239504"/>
    </source>
</evidence>
<feature type="transmembrane region" description="Helical" evidence="2">
    <location>
        <begin position="20"/>
        <end position="40"/>
    </location>
</feature>
<sequence length="123" mass="14103">MILLKRNKKERASMLRIRFLLDIAFPALVMCLTGILVWGATASDTGYRALSQLQDEAEVKTAELDALRARRLELEQRADLLNPKSLDPDILDERIRAVLGYSREGDVVIPRRELDRLLSEEKR</sequence>
<reference evidence="3 4" key="1">
    <citation type="submission" date="2017-12" db="EMBL/GenBank/DDBJ databases">
        <authorList>
            <person name="Hurst M.R.H."/>
        </authorList>
    </citation>
    <scope>NUCLEOTIDE SEQUENCE [LARGE SCALE GENOMIC DNA]</scope>
    <source>
        <strain evidence="3 4">SY-3-19</strain>
    </source>
</reference>
<keyword evidence="2" id="KW-1133">Transmembrane helix</keyword>
<proteinExistence type="predicted"/>
<evidence type="ECO:0008006" key="5">
    <source>
        <dbReference type="Google" id="ProtNLM"/>
    </source>
</evidence>
<feature type="coiled-coil region" evidence="1">
    <location>
        <begin position="50"/>
        <end position="77"/>
    </location>
</feature>
<gene>
    <name evidence="3" type="ORF">CW354_22560</name>
</gene>